<protein>
    <recommendedName>
        <fullName evidence="9">Serine/arginine-rich splicing factor 7</fullName>
    </recommendedName>
</protein>
<evidence type="ECO:0000256" key="3">
    <source>
        <dbReference type="SAM" id="MobiDB-lite"/>
    </source>
</evidence>
<evidence type="ECO:0000313" key="8">
    <source>
        <dbReference type="Proteomes" id="UP000271974"/>
    </source>
</evidence>
<reference evidence="7 8" key="1">
    <citation type="submission" date="2019-01" db="EMBL/GenBank/DDBJ databases">
        <title>A draft genome assembly of the solar-powered sea slug Elysia chlorotica.</title>
        <authorList>
            <person name="Cai H."/>
            <person name="Li Q."/>
            <person name="Fang X."/>
            <person name="Li J."/>
            <person name="Curtis N.E."/>
            <person name="Altenburger A."/>
            <person name="Shibata T."/>
            <person name="Feng M."/>
            <person name="Maeda T."/>
            <person name="Schwartz J.A."/>
            <person name="Shigenobu S."/>
            <person name="Lundholm N."/>
            <person name="Nishiyama T."/>
            <person name="Yang H."/>
            <person name="Hasebe M."/>
            <person name="Li S."/>
            <person name="Pierce S.K."/>
            <person name="Wang J."/>
        </authorList>
    </citation>
    <scope>NUCLEOTIDE SEQUENCE [LARGE SCALE GENOMIC DNA]</scope>
    <source>
        <strain evidence="7">EC2010</strain>
        <tissue evidence="7">Whole organism of an adult</tissue>
    </source>
</reference>
<keyword evidence="1" id="KW-0479">Metal-binding</keyword>
<evidence type="ECO:0000259" key="5">
    <source>
        <dbReference type="PROSITE" id="PS50102"/>
    </source>
</evidence>
<organism evidence="7 8">
    <name type="scientific">Elysia chlorotica</name>
    <name type="common">Eastern emerald elysia</name>
    <name type="synonym">Sea slug</name>
    <dbReference type="NCBI Taxonomy" id="188477"/>
    <lineage>
        <taxon>Eukaryota</taxon>
        <taxon>Metazoa</taxon>
        <taxon>Spiralia</taxon>
        <taxon>Lophotrochozoa</taxon>
        <taxon>Mollusca</taxon>
        <taxon>Gastropoda</taxon>
        <taxon>Heterobranchia</taxon>
        <taxon>Euthyneura</taxon>
        <taxon>Panpulmonata</taxon>
        <taxon>Sacoglossa</taxon>
        <taxon>Placobranchoidea</taxon>
        <taxon>Plakobranchidae</taxon>
        <taxon>Elysia</taxon>
    </lineage>
</organism>
<dbReference type="SUPFAM" id="SSF57756">
    <property type="entry name" value="Retrovirus zinc finger-like domains"/>
    <property type="match status" value="1"/>
</dbReference>
<keyword evidence="8" id="KW-1185">Reference proteome</keyword>
<dbReference type="GO" id="GO:0008270">
    <property type="term" value="F:zinc ion binding"/>
    <property type="evidence" value="ECO:0007669"/>
    <property type="project" value="UniProtKB-KW"/>
</dbReference>
<proteinExistence type="predicted"/>
<evidence type="ECO:0000256" key="4">
    <source>
        <dbReference type="SAM" id="SignalP"/>
    </source>
</evidence>
<comment type="caution">
    <text evidence="7">The sequence shown here is derived from an EMBL/GenBank/DDBJ whole genome shotgun (WGS) entry which is preliminary data.</text>
</comment>
<accession>A0A3S1C6J9</accession>
<keyword evidence="4" id="KW-0732">Signal</keyword>
<dbReference type="PROSITE" id="PS50102">
    <property type="entry name" value="RRM"/>
    <property type="match status" value="1"/>
</dbReference>
<dbReference type="PANTHER" id="PTHR23147">
    <property type="entry name" value="SERINE/ARGININE RICH SPLICING FACTOR"/>
    <property type="match status" value="1"/>
</dbReference>
<feature type="chain" id="PRO_5018553341" description="Serine/arginine-rich splicing factor 7" evidence="4">
    <location>
        <begin position="22"/>
        <end position="236"/>
    </location>
</feature>
<dbReference type="FunFam" id="3.30.70.330:FF:000078">
    <property type="entry name" value="serine/arginine-rich splicing factor 7 isoform X1"/>
    <property type="match status" value="1"/>
</dbReference>
<dbReference type="InterPro" id="IPR000504">
    <property type="entry name" value="RRM_dom"/>
</dbReference>
<dbReference type="CDD" id="cd12373">
    <property type="entry name" value="RRM_SRSF3_like"/>
    <property type="match status" value="1"/>
</dbReference>
<dbReference type="Gene3D" id="3.30.70.330">
    <property type="match status" value="1"/>
</dbReference>
<feature type="domain" description="RRM" evidence="5">
    <location>
        <begin position="48"/>
        <end position="121"/>
    </location>
</feature>
<dbReference type="PROSITE" id="PS50158">
    <property type="entry name" value="ZF_CCHC"/>
    <property type="match status" value="1"/>
</dbReference>
<dbReference type="STRING" id="188477.A0A3S1C6J9"/>
<dbReference type="SMART" id="SM00343">
    <property type="entry name" value="ZnF_C2HC"/>
    <property type="match status" value="1"/>
</dbReference>
<evidence type="ECO:0000256" key="2">
    <source>
        <dbReference type="PROSITE-ProRule" id="PRU00176"/>
    </source>
</evidence>
<dbReference type="Gene3D" id="4.10.60.10">
    <property type="entry name" value="Zinc finger, CCHC-type"/>
    <property type="match status" value="1"/>
</dbReference>
<keyword evidence="1" id="KW-0862">Zinc</keyword>
<feature type="compositionally biased region" description="Basic residues" evidence="3">
    <location>
        <begin position="175"/>
        <end position="194"/>
    </location>
</feature>
<dbReference type="InterPro" id="IPR035979">
    <property type="entry name" value="RBD_domain_sf"/>
</dbReference>
<dbReference type="Pfam" id="PF00076">
    <property type="entry name" value="RRM_1"/>
    <property type="match status" value="1"/>
</dbReference>
<dbReference type="GO" id="GO:0003723">
    <property type="term" value="F:RNA binding"/>
    <property type="evidence" value="ECO:0007669"/>
    <property type="project" value="UniProtKB-UniRule"/>
</dbReference>
<feature type="region of interest" description="Disordered" evidence="3">
    <location>
        <begin position="160"/>
        <end position="236"/>
    </location>
</feature>
<evidence type="ECO:0000313" key="7">
    <source>
        <dbReference type="EMBL" id="RUS84357.1"/>
    </source>
</evidence>
<feature type="region of interest" description="Disordered" evidence="3">
    <location>
        <begin position="124"/>
        <end position="145"/>
    </location>
</feature>
<dbReference type="InterPro" id="IPR050907">
    <property type="entry name" value="SRSF"/>
</dbReference>
<feature type="non-terminal residue" evidence="7">
    <location>
        <position position="1"/>
    </location>
</feature>
<evidence type="ECO:0000259" key="6">
    <source>
        <dbReference type="PROSITE" id="PS50158"/>
    </source>
</evidence>
<keyword evidence="1" id="KW-0863">Zinc-finger</keyword>
<dbReference type="EMBL" id="RQTK01000208">
    <property type="protein sequence ID" value="RUS84357.1"/>
    <property type="molecule type" value="Genomic_DNA"/>
</dbReference>
<dbReference type="InterPro" id="IPR036875">
    <property type="entry name" value="Znf_CCHC_sf"/>
</dbReference>
<feature type="compositionally biased region" description="Basic residues" evidence="3">
    <location>
        <begin position="202"/>
        <end position="213"/>
    </location>
</feature>
<evidence type="ECO:0008006" key="9">
    <source>
        <dbReference type="Google" id="ProtNLM"/>
    </source>
</evidence>
<dbReference type="Pfam" id="PF00098">
    <property type="entry name" value="zf-CCHC"/>
    <property type="match status" value="1"/>
</dbReference>
<keyword evidence="2" id="KW-0694">RNA-binding</keyword>
<dbReference type="AlphaFoldDB" id="A0A3S1C6J9"/>
<dbReference type="InterPro" id="IPR012677">
    <property type="entry name" value="Nucleotide-bd_a/b_plait_sf"/>
</dbReference>
<feature type="signal peptide" evidence="4">
    <location>
        <begin position="1"/>
        <end position="21"/>
    </location>
</feature>
<dbReference type="InterPro" id="IPR001878">
    <property type="entry name" value="Znf_CCHC"/>
</dbReference>
<evidence type="ECO:0000256" key="1">
    <source>
        <dbReference type="PROSITE-ProRule" id="PRU00047"/>
    </source>
</evidence>
<dbReference type="SMART" id="SM00360">
    <property type="entry name" value="RRM"/>
    <property type="match status" value="1"/>
</dbReference>
<feature type="domain" description="CCHC-type" evidence="6">
    <location>
        <begin position="147"/>
        <end position="163"/>
    </location>
</feature>
<name>A0A3S1C6J9_ELYCH</name>
<dbReference type="Proteomes" id="UP000271974">
    <property type="component" value="Unassembled WGS sequence"/>
</dbReference>
<gene>
    <name evidence="7" type="ORF">EGW08_007889</name>
</gene>
<sequence>GKPETKGTLGLLLQIVVGCLASSWSPYSQISIRSSKMSRYGGRVPNDCKVYVGDLPKDASEKEVEKAFSYYGRLRSVWVARNPPGFAFVEFEDYRDAEDSVKELDGTTICGVRVRVELSSGKVRPKPWLRGSRGPPRSRRAFNPDDRCYECGDRGHYAYDCPRNYRSKGGAGHSRGSRRSRSYSRSYSRSRSRDRRRDSRSKSRSHGSGRSRSRSAPPKSRSRSRSRSRSQSAHSN</sequence>
<dbReference type="SUPFAM" id="SSF54928">
    <property type="entry name" value="RNA-binding domain, RBD"/>
    <property type="match status" value="1"/>
</dbReference>
<dbReference type="OrthoDB" id="5970at2759"/>